<dbReference type="Pfam" id="PF00501">
    <property type="entry name" value="AMP-binding"/>
    <property type="match status" value="1"/>
</dbReference>
<proteinExistence type="predicted"/>
<dbReference type="OMA" id="KCPIVEH"/>
<dbReference type="PANTHER" id="PTHR43272">
    <property type="entry name" value="LONG-CHAIN-FATTY-ACID--COA LIGASE"/>
    <property type="match status" value="1"/>
</dbReference>
<gene>
    <name evidence="4" type="ORF">H696_02103</name>
</gene>
<dbReference type="InterPro" id="IPR042099">
    <property type="entry name" value="ANL_N_sf"/>
</dbReference>
<organism evidence="4">
    <name type="scientific">Fonticula alba</name>
    <name type="common">Slime mold</name>
    <dbReference type="NCBI Taxonomy" id="691883"/>
    <lineage>
        <taxon>Eukaryota</taxon>
        <taxon>Rotosphaerida</taxon>
        <taxon>Fonticulaceae</taxon>
        <taxon>Fonticula</taxon>
    </lineage>
</organism>
<dbReference type="Proteomes" id="UP000030693">
    <property type="component" value="Unassembled WGS sequence"/>
</dbReference>
<dbReference type="Gene3D" id="3.40.50.12780">
    <property type="entry name" value="N-terminal domain of ligase-like"/>
    <property type="match status" value="1"/>
</dbReference>
<dbReference type="InterPro" id="IPR000873">
    <property type="entry name" value="AMP-dep_synth/lig_dom"/>
</dbReference>
<protein>
    <recommendedName>
        <fullName evidence="3">AMP-dependent synthetase/ligase domain-containing protein</fullName>
    </recommendedName>
</protein>
<name>A0A058ZB57_FONAL</name>
<feature type="domain" description="AMP-dependent synthetase/ligase" evidence="3">
    <location>
        <begin position="84"/>
        <end position="512"/>
    </location>
</feature>
<dbReference type="EMBL" id="KB932203">
    <property type="protein sequence ID" value="KCV71153.1"/>
    <property type="molecule type" value="Genomic_DNA"/>
</dbReference>
<evidence type="ECO:0000256" key="2">
    <source>
        <dbReference type="ARBA" id="ARBA00022840"/>
    </source>
</evidence>
<dbReference type="OrthoDB" id="1700726at2759"/>
<dbReference type="PROSITE" id="PS00455">
    <property type="entry name" value="AMP_BINDING"/>
    <property type="match status" value="1"/>
</dbReference>
<keyword evidence="2" id="KW-0067">ATP-binding</keyword>
<accession>A0A058ZB57</accession>
<sequence>MTSPTDYDYLATPPDQYSVEVGEARPGETRPRRHYLLGDKPLVNGAEFFNSQNLWEGFLGGEKASNGGTCLGVRAKNADGTAGDFVWQSYAQIRARALNVGHALTHLGLTTQGFVGLYSVNRLEWTLGELGSYTKNLCTVPLYDTLGDESIVFIINQTEMTLVFATCDKAANLLRLKERIPTLKTIILMDAPPTGDTPYYPDEAARAACVFAPADLATKARTDLTEAGFEVYAHLDLEKLGSENPSDLVAATPDDLATICYTSGTTGLPKGVMLTHNNILSDGAGFMYLGDRGESIIINSSSYYLSFLPLAHVFERVVFQVLLLRGATIGFYQGDIRTLMDDIAALRPTIFVAVPRLLNRVYDRIRATIDASPFLSKFLFDTAYNTKLANVASGSRTHWLWDRLVFSKVRERLGGRVQYILSGSAPVSAEILQFLRVCFSCYVFEGYGQTETTAGATLTCKSDFSSGHTGPPMPNIEVKLVDVPEMNYFSTDKPFPRGEVCLRGYSITHGYYKDEEKTRTCAARPCPL</sequence>
<evidence type="ECO:0000313" key="4">
    <source>
        <dbReference type="EMBL" id="KCV71153.1"/>
    </source>
</evidence>
<dbReference type="GO" id="GO:0004467">
    <property type="term" value="F:long-chain fatty acid-CoA ligase activity"/>
    <property type="evidence" value="ECO:0007669"/>
    <property type="project" value="TreeGrafter"/>
</dbReference>
<reference evidence="4" key="1">
    <citation type="submission" date="2013-04" db="EMBL/GenBank/DDBJ databases">
        <title>The Genome Sequence of Fonticula alba ATCC 38817.</title>
        <authorList>
            <consortium name="The Broad Institute Genomics Platform"/>
            <person name="Russ C."/>
            <person name="Cuomo C."/>
            <person name="Burger G."/>
            <person name="Gray M.W."/>
            <person name="Holland P.W.H."/>
            <person name="King N."/>
            <person name="Lang F.B.F."/>
            <person name="Roger A.J."/>
            <person name="Ruiz-Trillo I."/>
            <person name="Brown M."/>
            <person name="Walker B."/>
            <person name="Young S."/>
            <person name="Zeng Q."/>
            <person name="Gargeya S."/>
            <person name="Fitzgerald M."/>
            <person name="Haas B."/>
            <person name="Abouelleil A."/>
            <person name="Allen A.W."/>
            <person name="Alvarado L."/>
            <person name="Arachchi H.M."/>
            <person name="Berlin A.M."/>
            <person name="Chapman S.B."/>
            <person name="Gainer-Dewar J."/>
            <person name="Goldberg J."/>
            <person name="Griggs A."/>
            <person name="Gujja S."/>
            <person name="Hansen M."/>
            <person name="Howarth C."/>
            <person name="Imamovic A."/>
            <person name="Ireland A."/>
            <person name="Larimer J."/>
            <person name="McCowan C."/>
            <person name="Murphy C."/>
            <person name="Pearson M."/>
            <person name="Poon T.W."/>
            <person name="Priest M."/>
            <person name="Roberts A."/>
            <person name="Saif S."/>
            <person name="Shea T."/>
            <person name="Sisk P."/>
            <person name="Sykes S."/>
            <person name="Wortman J."/>
            <person name="Nusbaum C."/>
            <person name="Birren B."/>
        </authorList>
    </citation>
    <scope>NUCLEOTIDE SEQUENCE [LARGE SCALE GENOMIC DNA]</scope>
    <source>
        <strain evidence="4">ATCC 38817</strain>
    </source>
</reference>
<dbReference type="GO" id="GO:0005524">
    <property type="term" value="F:ATP binding"/>
    <property type="evidence" value="ECO:0007669"/>
    <property type="project" value="UniProtKB-KW"/>
</dbReference>
<dbReference type="RefSeq" id="XP_009494276.1">
    <property type="nucleotide sequence ID" value="XM_009496001.1"/>
</dbReference>
<dbReference type="InterPro" id="IPR020845">
    <property type="entry name" value="AMP-binding_CS"/>
</dbReference>
<keyword evidence="1" id="KW-0547">Nucleotide-binding</keyword>
<evidence type="ECO:0000256" key="1">
    <source>
        <dbReference type="ARBA" id="ARBA00022741"/>
    </source>
</evidence>
<dbReference type="GO" id="GO:0016020">
    <property type="term" value="C:membrane"/>
    <property type="evidence" value="ECO:0007669"/>
    <property type="project" value="TreeGrafter"/>
</dbReference>
<evidence type="ECO:0000259" key="3">
    <source>
        <dbReference type="Pfam" id="PF00501"/>
    </source>
</evidence>
<keyword evidence="5" id="KW-1185">Reference proteome</keyword>
<dbReference type="AlphaFoldDB" id="A0A058ZB57"/>
<dbReference type="GeneID" id="20526828"/>
<dbReference type="PANTHER" id="PTHR43272:SF33">
    <property type="entry name" value="AMP-BINDING DOMAIN-CONTAINING PROTEIN-RELATED"/>
    <property type="match status" value="1"/>
</dbReference>
<dbReference type="GO" id="GO:0005783">
    <property type="term" value="C:endoplasmic reticulum"/>
    <property type="evidence" value="ECO:0007669"/>
    <property type="project" value="TreeGrafter"/>
</dbReference>
<dbReference type="STRING" id="691883.A0A058ZB57"/>
<dbReference type="SUPFAM" id="SSF56801">
    <property type="entry name" value="Acetyl-CoA synthetase-like"/>
    <property type="match status" value="1"/>
</dbReference>
<evidence type="ECO:0000313" key="5">
    <source>
        <dbReference type="Proteomes" id="UP000030693"/>
    </source>
</evidence>
<dbReference type="eggNOG" id="KOG1256">
    <property type="taxonomic scope" value="Eukaryota"/>
</dbReference>